<dbReference type="Gene3D" id="3.40.50.300">
    <property type="entry name" value="P-loop containing nucleotide triphosphate hydrolases"/>
    <property type="match status" value="1"/>
</dbReference>
<dbReference type="InterPro" id="IPR055414">
    <property type="entry name" value="LRR_R13L4/SHOC2-like"/>
</dbReference>
<name>A0A2H5QXK8_CITUN</name>
<keyword evidence="5" id="KW-0611">Plant defense</keyword>
<dbReference type="Gene3D" id="1.10.8.430">
    <property type="entry name" value="Helical domain of apoptotic protease-activating factors"/>
    <property type="match status" value="1"/>
</dbReference>
<gene>
    <name evidence="11" type="ORF">CUMW_268870</name>
</gene>
<keyword evidence="3" id="KW-0677">Repeat</keyword>
<keyword evidence="2" id="KW-0433">Leucine-rich repeat</keyword>
<evidence type="ECO:0000256" key="4">
    <source>
        <dbReference type="ARBA" id="ARBA00022741"/>
    </source>
</evidence>
<dbReference type="FunFam" id="3.40.50.300:FF:001091">
    <property type="entry name" value="Probable disease resistance protein At1g61300"/>
    <property type="match status" value="1"/>
</dbReference>
<proteinExistence type="inferred from homology"/>
<evidence type="ECO:0000313" key="12">
    <source>
        <dbReference type="Proteomes" id="UP000236630"/>
    </source>
</evidence>
<sequence length="1293" mass="146838">MGNICSITVSCDAIFSRCLDCTATRAAYVSELQANIDALRTERQRLIEARNDVLRKVAAAEQQRMRRLNKVQGWLSRVEAVEADADKLIRDSPQEIEKLCLGGYCSKNFKSSYNFGKQVAKTLSDVATSLGEGAFEVVAERVLASVAVEKPTDPTGVGLESTLQKVWRCIVEDPAVIIGIYGMGGVGKTTLLTHINNKFLEGPNTFDCVIWVVVSKDLRVENIQEVIAKQMGFFDDSWRAKSVEEKALEIFNSLSEKKFVLLLDDVWERVDLTKVGVPLPRPKNMASKVVFTTRSEEVCGFMEAHRKFKMLCLSDNDSWDLFQQKVGKEILNSHPDILELAQTVARECGGLPLALITIGRAMACKKTPEEWRYAIQLLSSSASQFPGLGEGVYPLLKFSYDSLPNDTIRSCLLYCSLYPEDYCISKENLIDCWIGEGFLNESDRFGEQNQGYFILGILLHACLLEEGGDGEVKMHDVIRDMSLWIACDLKEKENFLVYAGVGLTKAPDVREWENVRRLSLMQNEITNLTEIPTCPHLLTLFLDNNESLKIPNDFFQYMHSLKVLNLSRIKLKSFPLGISKLVSLQQLDLSYSSIKELPRELYALVNLKCLNLEHAEELITIPQQVISNFSRLHVLRMYGTVSLNFLESLKDSILFGGEEVLAEELLGLESLEVLTFTLRSVRALQLILSSHKLRSCTQALFLQSFNDSTSLDVSPLADLKHLYRLRVFGCRKLEELKMDYKGLVQATRQPCVFHGLRTVHIEVCLTLKDLTFLVFAPNLKFVEILNCPAMEEIISAGKFADVPEVMGNLNPFAKLHYLGLVNLPNLRSIYWKPLPLPQLKEMKVDGCFGLKKLPLKCNSAQEQTIVVHGDKTWWINLKWEDEATQDAFRPCFKSLYPAGARWNELLNRNYIYDSLHNDVIRSCFLYCCLYPEDFAILKRDLIDCWIGEGFLDERDRFSAQNQGYYIVGTLVYACLLEEVGDDKVKLHDVLHDMALWISCEIEEEKENFLVCSGRGLKEAPDVKEWENVRRLSLMQNQIKILSEAPTCPHLRTLFVNHNEEFKMITDGFFQFMPSLKVLNMSRETYIKELPGELKALVNLKCVNLEWAHDLVTIPPEVISNFSKLRVLRMFGTVLAKELLGLKHLEELDFTLRCVHSLQILVSSNKLQSCTRALVLIRFKDSKSIDAIALARLKHLSTLRFLKCEELEEWKTDYTAGTVLKSSQPFVFRNLHEVTVTFCPKLKGLTFLVFAPNLKCLSLFNCAAMEEIISAGKFVDTPEMMGNTSSSFEMVKID</sequence>
<dbReference type="EMBL" id="BDQV01001066">
    <property type="protein sequence ID" value="GAY69035.1"/>
    <property type="molecule type" value="Genomic_DNA"/>
</dbReference>
<dbReference type="Gene3D" id="3.80.10.10">
    <property type="entry name" value="Ribonuclease Inhibitor"/>
    <property type="match status" value="3"/>
</dbReference>
<dbReference type="Pfam" id="PF23598">
    <property type="entry name" value="LRR_14"/>
    <property type="match status" value="1"/>
</dbReference>
<evidence type="ECO:0000256" key="1">
    <source>
        <dbReference type="ARBA" id="ARBA00008894"/>
    </source>
</evidence>
<comment type="caution">
    <text evidence="11">The sequence shown here is derived from an EMBL/GenBank/DDBJ whole genome shotgun (WGS) entry which is preliminary data.</text>
</comment>
<feature type="domain" description="Disease resistance R13L4/SHOC-2-like LRR" evidence="10">
    <location>
        <begin position="515"/>
        <end position="853"/>
    </location>
</feature>
<evidence type="ECO:0000259" key="9">
    <source>
        <dbReference type="Pfam" id="PF23559"/>
    </source>
</evidence>
<keyword evidence="7" id="KW-0175">Coiled coil</keyword>
<protein>
    <submittedName>
        <fullName evidence="11">Uncharacterized protein</fullName>
    </submittedName>
</protein>
<dbReference type="GO" id="GO:0043531">
    <property type="term" value="F:ADP binding"/>
    <property type="evidence" value="ECO:0007669"/>
    <property type="project" value="InterPro"/>
</dbReference>
<dbReference type="PANTHER" id="PTHR33463:SF220">
    <property type="entry name" value="NB-ARC DOMAIN-CONTAINING PROTEIN"/>
    <property type="match status" value="1"/>
</dbReference>
<evidence type="ECO:0000256" key="5">
    <source>
        <dbReference type="ARBA" id="ARBA00022821"/>
    </source>
</evidence>
<dbReference type="InterPro" id="IPR036388">
    <property type="entry name" value="WH-like_DNA-bd_sf"/>
</dbReference>
<keyword evidence="12" id="KW-1185">Reference proteome</keyword>
<dbReference type="FunFam" id="1.10.8.430:FF:000003">
    <property type="entry name" value="Probable disease resistance protein At5g66910"/>
    <property type="match status" value="1"/>
</dbReference>
<feature type="domain" description="Disease resistance protein winged helix" evidence="9">
    <location>
        <begin position="417"/>
        <end position="481"/>
    </location>
</feature>
<comment type="similarity">
    <text evidence="1">Belongs to the disease resistance NB-LRR family.</text>
</comment>
<dbReference type="InterPro" id="IPR032675">
    <property type="entry name" value="LRR_dom_sf"/>
</dbReference>
<keyword evidence="4" id="KW-0547">Nucleotide-binding</keyword>
<dbReference type="SUPFAM" id="SSF52540">
    <property type="entry name" value="P-loop containing nucleoside triphosphate hydrolases"/>
    <property type="match status" value="1"/>
</dbReference>
<dbReference type="PRINTS" id="PR00364">
    <property type="entry name" value="DISEASERSIST"/>
</dbReference>
<evidence type="ECO:0000256" key="2">
    <source>
        <dbReference type="ARBA" id="ARBA00022614"/>
    </source>
</evidence>
<dbReference type="InterPro" id="IPR050905">
    <property type="entry name" value="Plant_NBS-LRR"/>
</dbReference>
<evidence type="ECO:0000259" key="8">
    <source>
        <dbReference type="Pfam" id="PF00931"/>
    </source>
</evidence>
<dbReference type="PANTHER" id="PTHR33463">
    <property type="entry name" value="NB-ARC DOMAIN-CONTAINING PROTEIN-RELATED"/>
    <property type="match status" value="1"/>
</dbReference>
<dbReference type="Pfam" id="PF00931">
    <property type="entry name" value="NB-ARC"/>
    <property type="match status" value="1"/>
</dbReference>
<feature type="domain" description="Disease resistance protein winged helix" evidence="9">
    <location>
        <begin position="929"/>
        <end position="994"/>
    </location>
</feature>
<evidence type="ECO:0000256" key="6">
    <source>
        <dbReference type="ARBA" id="ARBA00022840"/>
    </source>
</evidence>
<dbReference type="SUPFAM" id="SSF52058">
    <property type="entry name" value="L domain-like"/>
    <property type="match status" value="2"/>
</dbReference>
<feature type="domain" description="NB-ARC" evidence="8">
    <location>
        <begin position="160"/>
        <end position="329"/>
    </location>
</feature>
<dbReference type="GO" id="GO:0006952">
    <property type="term" value="P:defense response"/>
    <property type="evidence" value="ECO:0007669"/>
    <property type="project" value="UniProtKB-KW"/>
</dbReference>
<evidence type="ECO:0000256" key="3">
    <source>
        <dbReference type="ARBA" id="ARBA00022737"/>
    </source>
</evidence>
<evidence type="ECO:0000256" key="7">
    <source>
        <dbReference type="SAM" id="Coils"/>
    </source>
</evidence>
<organism evidence="11 12">
    <name type="scientific">Citrus unshiu</name>
    <name type="common">Satsuma mandarin</name>
    <name type="synonym">Citrus nobilis var. unshiu</name>
    <dbReference type="NCBI Taxonomy" id="55188"/>
    <lineage>
        <taxon>Eukaryota</taxon>
        <taxon>Viridiplantae</taxon>
        <taxon>Streptophyta</taxon>
        <taxon>Embryophyta</taxon>
        <taxon>Tracheophyta</taxon>
        <taxon>Spermatophyta</taxon>
        <taxon>Magnoliopsida</taxon>
        <taxon>eudicotyledons</taxon>
        <taxon>Gunneridae</taxon>
        <taxon>Pentapetalae</taxon>
        <taxon>rosids</taxon>
        <taxon>malvids</taxon>
        <taxon>Sapindales</taxon>
        <taxon>Rutaceae</taxon>
        <taxon>Aurantioideae</taxon>
        <taxon>Citrus</taxon>
    </lineage>
</organism>
<accession>A0A2H5QXK8</accession>
<dbReference type="InterPro" id="IPR042197">
    <property type="entry name" value="Apaf_helical"/>
</dbReference>
<dbReference type="InterPro" id="IPR058922">
    <property type="entry name" value="WHD_DRP"/>
</dbReference>
<dbReference type="Pfam" id="PF23559">
    <property type="entry name" value="WHD_DRP"/>
    <property type="match status" value="2"/>
</dbReference>
<evidence type="ECO:0000259" key="10">
    <source>
        <dbReference type="Pfam" id="PF23598"/>
    </source>
</evidence>
<dbReference type="Proteomes" id="UP000236630">
    <property type="component" value="Unassembled WGS sequence"/>
</dbReference>
<evidence type="ECO:0000313" key="11">
    <source>
        <dbReference type="EMBL" id="GAY69035.1"/>
    </source>
</evidence>
<dbReference type="Gene3D" id="1.10.10.10">
    <property type="entry name" value="Winged helix-like DNA-binding domain superfamily/Winged helix DNA-binding domain"/>
    <property type="match status" value="2"/>
</dbReference>
<reference evidence="11 12" key="1">
    <citation type="journal article" date="2017" name="Front. Genet.">
        <title>Draft sequencing of the heterozygous diploid genome of Satsuma (Citrus unshiu Marc.) using a hybrid assembly approach.</title>
        <authorList>
            <person name="Shimizu T."/>
            <person name="Tanizawa Y."/>
            <person name="Mochizuki T."/>
            <person name="Nagasaki H."/>
            <person name="Yoshioka T."/>
            <person name="Toyoda A."/>
            <person name="Fujiyama A."/>
            <person name="Kaminuma E."/>
            <person name="Nakamura Y."/>
        </authorList>
    </citation>
    <scope>NUCLEOTIDE SEQUENCE [LARGE SCALE GENOMIC DNA]</scope>
    <source>
        <strain evidence="12">cv. Miyagawa wase</strain>
    </source>
</reference>
<dbReference type="GO" id="GO:0005524">
    <property type="term" value="F:ATP binding"/>
    <property type="evidence" value="ECO:0007669"/>
    <property type="project" value="UniProtKB-KW"/>
</dbReference>
<feature type="coiled-coil region" evidence="7">
    <location>
        <begin position="29"/>
        <end position="63"/>
    </location>
</feature>
<keyword evidence="6" id="KW-0067">ATP-binding</keyword>
<dbReference type="InterPro" id="IPR002182">
    <property type="entry name" value="NB-ARC"/>
</dbReference>
<dbReference type="FunFam" id="1.10.10.10:FF:000322">
    <property type="entry name" value="Probable disease resistance protein At1g63360"/>
    <property type="match status" value="2"/>
</dbReference>
<dbReference type="InterPro" id="IPR027417">
    <property type="entry name" value="P-loop_NTPase"/>
</dbReference>